<organism evidence="2 3">
    <name type="scientific">Haloferax larsenii</name>
    <dbReference type="NCBI Taxonomy" id="302484"/>
    <lineage>
        <taxon>Archaea</taxon>
        <taxon>Methanobacteriati</taxon>
        <taxon>Methanobacteriota</taxon>
        <taxon>Stenosarchaea group</taxon>
        <taxon>Halobacteria</taxon>
        <taxon>Halobacteriales</taxon>
        <taxon>Haloferacaceae</taxon>
        <taxon>Haloferax</taxon>
    </lineage>
</organism>
<keyword evidence="2" id="KW-0378">Hydrolase</keyword>
<dbReference type="InterPro" id="IPR000073">
    <property type="entry name" value="AB_hydrolase_1"/>
</dbReference>
<dbReference type="Proteomes" id="UP001058330">
    <property type="component" value="Chromosome"/>
</dbReference>
<dbReference type="InterPro" id="IPR053145">
    <property type="entry name" value="AB_hydrolase_Est10"/>
</dbReference>
<dbReference type="InterPro" id="IPR029058">
    <property type="entry name" value="AB_hydrolase_fold"/>
</dbReference>
<dbReference type="Pfam" id="PF12697">
    <property type="entry name" value="Abhydrolase_6"/>
    <property type="match status" value="1"/>
</dbReference>
<dbReference type="SUPFAM" id="SSF53474">
    <property type="entry name" value="alpha/beta-Hydrolases"/>
    <property type="match status" value="1"/>
</dbReference>
<proteinExistence type="predicted"/>
<dbReference type="PANTHER" id="PTHR43265:SF1">
    <property type="entry name" value="ESTERASE ESTD"/>
    <property type="match status" value="1"/>
</dbReference>
<dbReference type="Gene3D" id="3.40.50.1820">
    <property type="entry name" value="alpha/beta hydrolase"/>
    <property type="match status" value="1"/>
</dbReference>
<dbReference type="RefSeq" id="WP_258302445.1">
    <property type="nucleotide sequence ID" value="NZ_CP078063.1"/>
</dbReference>
<dbReference type="GO" id="GO:0016787">
    <property type="term" value="F:hydrolase activity"/>
    <property type="evidence" value="ECO:0007669"/>
    <property type="project" value="UniProtKB-KW"/>
</dbReference>
<sequence length="436" mass="47232">MVSTSTAEEMARQFSTAFLDESFVDAADLLTETGRSAVIDSFPDAFGDATMDSEEVFETYWWGLYSQYGTPAGVGELRLDDNDVAVVLEFEDGTETARLDIGTEGVENVQFSPEYEPPAYADESAFNERDVTIDAGDVDLDGVLAVPEGDGPFPAVVLVHGAGIHDPDGTAGASKILKDLAWGLASRGIATLRYEKRLADHEVADGNYTLDTVVVDDAVAAVDTLAAVDEVDERAVFLAGHSQGGMCGPRIADRHGDVAGVAALDARADSTQDPDDLTFLRYEFELDGDLSEDQVAELERERETVRRLAEGDYGDDEVLWGRPGTWHRSMRNYNPAGTASAVDIPTFVLKTCRADEEVQADLAAWFRDEFEKWQAVALADGSRVELYDGLDHFFQDGFAPTHPVSLFFGGNVAERVVSDLAEWVSEVAANTPNSAS</sequence>
<dbReference type="PANTHER" id="PTHR43265">
    <property type="entry name" value="ESTERASE ESTD"/>
    <property type="match status" value="1"/>
</dbReference>
<evidence type="ECO:0000313" key="3">
    <source>
        <dbReference type="Proteomes" id="UP001058330"/>
    </source>
</evidence>
<accession>A0ABY5RD41</accession>
<feature type="domain" description="AB hydrolase-1" evidence="1">
    <location>
        <begin position="156"/>
        <end position="395"/>
    </location>
</feature>
<name>A0ABY5RD41_HALLR</name>
<protein>
    <submittedName>
        <fullName evidence="2">Alpha/beta fold hydrolase</fullName>
    </submittedName>
</protein>
<gene>
    <name evidence="2" type="ORF">KU306_15390</name>
</gene>
<dbReference type="GeneID" id="74530319"/>
<dbReference type="EMBL" id="CP078063">
    <property type="protein sequence ID" value="UVE50262.1"/>
    <property type="molecule type" value="Genomic_DNA"/>
</dbReference>
<reference evidence="2" key="1">
    <citation type="submission" date="2021-07" db="EMBL/GenBank/DDBJ databases">
        <title>Studies on halocins as antimicrobial molecules from haloarchaea.</title>
        <authorList>
            <person name="Kumar S."/>
            <person name="Khare S.K."/>
        </authorList>
    </citation>
    <scope>NUCLEOTIDE SEQUENCE</scope>
    <source>
        <strain evidence="2">NCIM 5678</strain>
    </source>
</reference>
<evidence type="ECO:0000259" key="1">
    <source>
        <dbReference type="Pfam" id="PF12697"/>
    </source>
</evidence>
<evidence type="ECO:0000313" key="2">
    <source>
        <dbReference type="EMBL" id="UVE50262.1"/>
    </source>
</evidence>
<keyword evidence="3" id="KW-1185">Reference proteome</keyword>